<name>A0A8X6N606_NEPPI</name>
<dbReference type="EMBL" id="BMAW01054336">
    <property type="protein sequence ID" value="GFS95891.1"/>
    <property type="molecule type" value="Genomic_DNA"/>
</dbReference>
<protein>
    <submittedName>
        <fullName evidence="1">Uncharacterized protein</fullName>
    </submittedName>
</protein>
<proteinExistence type="predicted"/>
<sequence length="115" mass="12989">MSIWRNSAGLEGFTKTSEIICLYFIFLSTGVQGDGFSSRCARKVREDRRDEKQRDGIVQQSCCQDILPTCEASIQYISERCAGKYKNSWWAADQTVIMADCWQKSVDPAFLGNGD</sequence>
<comment type="caution">
    <text evidence="1">The sequence shown here is derived from an EMBL/GenBank/DDBJ whole genome shotgun (WGS) entry which is preliminary data.</text>
</comment>
<accession>A0A8X6N606</accession>
<evidence type="ECO:0000313" key="1">
    <source>
        <dbReference type="EMBL" id="GFS95891.1"/>
    </source>
</evidence>
<reference evidence="1" key="1">
    <citation type="submission" date="2020-08" db="EMBL/GenBank/DDBJ databases">
        <title>Multicomponent nature underlies the extraordinary mechanical properties of spider dragline silk.</title>
        <authorList>
            <person name="Kono N."/>
            <person name="Nakamura H."/>
            <person name="Mori M."/>
            <person name="Yoshida Y."/>
            <person name="Ohtoshi R."/>
            <person name="Malay A.D."/>
            <person name="Moran D.A.P."/>
            <person name="Tomita M."/>
            <person name="Numata K."/>
            <person name="Arakawa K."/>
        </authorList>
    </citation>
    <scope>NUCLEOTIDE SEQUENCE</scope>
</reference>
<dbReference type="Proteomes" id="UP000887013">
    <property type="component" value="Unassembled WGS sequence"/>
</dbReference>
<keyword evidence="2" id="KW-1185">Reference proteome</keyword>
<gene>
    <name evidence="1" type="ORF">NPIL_109461</name>
</gene>
<evidence type="ECO:0000313" key="2">
    <source>
        <dbReference type="Proteomes" id="UP000887013"/>
    </source>
</evidence>
<organism evidence="1 2">
    <name type="scientific">Nephila pilipes</name>
    <name type="common">Giant wood spider</name>
    <name type="synonym">Nephila maculata</name>
    <dbReference type="NCBI Taxonomy" id="299642"/>
    <lineage>
        <taxon>Eukaryota</taxon>
        <taxon>Metazoa</taxon>
        <taxon>Ecdysozoa</taxon>
        <taxon>Arthropoda</taxon>
        <taxon>Chelicerata</taxon>
        <taxon>Arachnida</taxon>
        <taxon>Araneae</taxon>
        <taxon>Araneomorphae</taxon>
        <taxon>Entelegynae</taxon>
        <taxon>Araneoidea</taxon>
        <taxon>Nephilidae</taxon>
        <taxon>Nephila</taxon>
    </lineage>
</organism>
<dbReference type="AlphaFoldDB" id="A0A8X6N606"/>